<dbReference type="Gene3D" id="3.30.110.40">
    <property type="entry name" value="TusA-like domain"/>
    <property type="match status" value="1"/>
</dbReference>
<dbReference type="AlphaFoldDB" id="A0A1E3XAG4"/>
<dbReference type="EMBL" id="MAYW01000055">
    <property type="protein sequence ID" value="ODS32621.1"/>
    <property type="molecule type" value="Genomic_DNA"/>
</dbReference>
<accession>A0A1E3XAG4</accession>
<evidence type="ECO:0000313" key="4">
    <source>
        <dbReference type="Proteomes" id="UP000094056"/>
    </source>
</evidence>
<name>A0A1E3XAG4_9BACT</name>
<dbReference type="PANTHER" id="PTHR33279">
    <property type="entry name" value="SULFUR CARRIER PROTEIN YEDF-RELATED"/>
    <property type="match status" value="1"/>
</dbReference>
<proteinExistence type="inferred from homology"/>
<dbReference type="PROSITE" id="PS01148">
    <property type="entry name" value="UPF0033"/>
    <property type="match status" value="1"/>
</dbReference>
<evidence type="ECO:0000256" key="1">
    <source>
        <dbReference type="ARBA" id="ARBA00008984"/>
    </source>
</evidence>
<feature type="domain" description="UPF0033" evidence="2">
    <location>
        <begin position="13"/>
        <end position="37"/>
    </location>
</feature>
<dbReference type="CDD" id="cd00291">
    <property type="entry name" value="SirA_YedF_YeeD"/>
    <property type="match status" value="1"/>
</dbReference>
<dbReference type="Pfam" id="PF01206">
    <property type="entry name" value="TusA"/>
    <property type="match status" value="1"/>
</dbReference>
<dbReference type="SUPFAM" id="SSF64307">
    <property type="entry name" value="SirA-like"/>
    <property type="match status" value="1"/>
</dbReference>
<comment type="caution">
    <text evidence="3">The sequence shown here is derived from an EMBL/GenBank/DDBJ whole genome shotgun (WGS) entry which is preliminary data.</text>
</comment>
<dbReference type="InterPro" id="IPR001455">
    <property type="entry name" value="TusA-like"/>
</dbReference>
<protein>
    <submittedName>
        <fullName evidence="3">Sulfurtransferase</fullName>
    </submittedName>
</protein>
<keyword evidence="3" id="KW-0808">Transferase</keyword>
<dbReference type="PANTHER" id="PTHR33279:SF6">
    <property type="entry name" value="SULFUR CARRIER PROTEIN YEDF-RELATED"/>
    <property type="match status" value="1"/>
</dbReference>
<dbReference type="InterPro" id="IPR036868">
    <property type="entry name" value="TusA-like_sf"/>
</dbReference>
<gene>
    <name evidence="3" type="ORF">SCARUB_02273</name>
</gene>
<dbReference type="GO" id="GO:0016740">
    <property type="term" value="F:transferase activity"/>
    <property type="evidence" value="ECO:0007669"/>
    <property type="project" value="UniProtKB-KW"/>
</dbReference>
<evidence type="ECO:0000313" key="3">
    <source>
        <dbReference type="EMBL" id="ODS32621.1"/>
    </source>
</evidence>
<reference evidence="3 4" key="1">
    <citation type="submission" date="2016-07" db="EMBL/GenBank/DDBJ databases">
        <title>Draft genome of Scalindua rubra, obtained from a brine-seawater interface in the Red Sea, sheds light on salt adaptation in anammox bacteria.</title>
        <authorList>
            <person name="Speth D.R."/>
            <person name="Lagkouvardos I."/>
            <person name="Wang Y."/>
            <person name="Qian P.-Y."/>
            <person name="Dutilh B.E."/>
            <person name="Jetten M.S."/>
        </authorList>
    </citation>
    <scope>NUCLEOTIDE SEQUENCE [LARGE SCALE GENOMIC DNA]</scope>
    <source>
        <strain evidence="3">BSI-1</strain>
    </source>
</reference>
<dbReference type="Proteomes" id="UP000094056">
    <property type="component" value="Unassembled WGS sequence"/>
</dbReference>
<evidence type="ECO:0000259" key="2">
    <source>
        <dbReference type="PROSITE" id="PS01148"/>
    </source>
</evidence>
<sequence length="83" mass="9411">MSTIKDKAPDQNIDICGKICPYTLIETRDSLKNLSKGQILEVTCDYEPAAKSTIPNFCKNKGYPFEVIDQEANLWKIKIEKSD</sequence>
<organism evidence="3 4">
    <name type="scientific">Candidatus Scalindua rubra</name>
    <dbReference type="NCBI Taxonomy" id="1872076"/>
    <lineage>
        <taxon>Bacteria</taxon>
        <taxon>Pseudomonadati</taxon>
        <taxon>Planctomycetota</taxon>
        <taxon>Candidatus Brocadiia</taxon>
        <taxon>Candidatus Brocadiales</taxon>
        <taxon>Candidatus Scalinduaceae</taxon>
        <taxon>Candidatus Scalindua</taxon>
    </lineage>
</organism>
<comment type="similarity">
    <text evidence="1">Belongs to the sulfur carrier protein TusA family.</text>
</comment>